<dbReference type="AlphaFoldDB" id="F8ESK4"/>
<dbReference type="HOGENOM" id="CLU_009583_34_0_5"/>
<proteinExistence type="predicted"/>
<dbReference type="RefSeq" id="WP_013934175.1">
    <property type="nucleotide sequence ID" value="NC_015709.1"/>
</dbReference>
<dbReference type="KEGG" id="zmp:Zymop_0880"/>
<dbReference type="GO" id="GO:0016757">
    <property type="term" value="F:glycosyltransferase activity"/>
    <property type="evidence" value="ECO:0007669"/>
    <property type="project" value="TreeGrafter"/>
</dbReference>
<reference evidence="2 3" key="1">
    <citation type="journal article" date="2011" name="J. Bacteriol.">
        <title>Genome sequence of the ethanol-producing Zymomonas mobilis subsp. pomaceae lectotype strain ATCC 29192.</title>
        <authorList>
            <person name="Kouvelis V.N."/>
            <person name="Davenport K.W."/>
            <person name="Brettin T.S."/>
            <person name="Bruce D."/>
            <person name="Detter C."/>
            <person name="Han C.S."/>
            <person name="Nolan M."/>
            <person name="Tapia R."/>
            <person name="Damoulaki A."/>
            <person name="Kyrpides N.C."/>
            <person name="Typas M.A."/>
            <person name="Pappas K.M."/>
        </authorList>
    </citation>
    <scope>NUCLEOTIDE SEQUENCE [LARGE SCALE GENOMIC DNA]</scope>
    <source>
        <strain evidence="3">ATCC 29192 / DSM 22645 / JCM 10191 / CCUG 17912 / NBRC 13757 / NCIMB 11200 / NRRL B-4491 / Barker I</strain>
    </source>
</reference>
<sequence>MAETSSSDQALDSKNDSQDGEIILDLSWLTQQARCGFVPDGISRIEIAWAKLLIGWFSDRISFGRLNNVGHYGHLSQGAVLKLIEQTEKEWQKANTQSFHRPLKLAFNRVEALFKLWPHRFNATNGIRILLQCSPHHLDDGTTIKNIIQKEQARFVCLLHDTEALDYPEYIKPQQFQRLQRRLKNIAQYADCIISDSEATRNRFLPFMAEAGRTIPITTVPLGADGMVSAPTKQNPPIQPKSDKPERPYFLCIGPIHDGTNYEMLFAIWKRLISRWAEKTPDLLIVGQDKGENLRLKSMLMRNPVLQKHIHFLGACNDQILNQLILQARALLKPSIFTHQGLSIAEALRHGLPVIASDLPVYREISSNMADYIDPLNGSSWEEAITDYMAPFSPRRQTQVMRLKGWHPILWQDHMRKVLAVIAG</sequence>
<keyword evidence="1 2" id="KW-0808">Transferase</keyword>
<evidence type="ECO:0000256" key="1">
    <source>
        <dbReference type="ARBA" id="ARBA00022679"/>
    </source>
</evidence>
<evidence type="ECO:0000313" key="2">
    <source>
        <dbReference type="EMBL" id="AEI37779.1"/>
    </source>
</evidence>
<dbReference type="PATRIC" id="fig|579138.3.peg.924"/>
<evidence type="ECO:0000313" key="3">
    <source>
        <dbReference type="Proteomes" id="UP000000491"/>
    </source>
</evidence>
<dbReference type="Pfam" id="PF13692">
    <property type="entry name" value="Glyco_trans_1_4"/>
    <property type="match status" value="1"/>
</dbReference>
<dbReference type="eggNOG" id="COG0438">
    <property type="taxonomic scope" value="Bacteria"/>
</dbReference>
<dbReference type="PANTHER" id="PTHR46401:SF2">
    <property type="entry name" value="GLYCOSYLTRANSFERASE WBBK-RELATED"/>
    <property type="match status" value="1"/>
</dbReference>
<dbReference type="SUPFAM" id="SSF53756">
    <property type="entry name" value="UDP-Glycosyltransferase/glycogen phosphorylase"/>
    <property type="match status" value="1"/>
</dbReference>
<dbReference type="Proteomes" id="UP000000491">
    <property type="component" value="Chromosome"/>
</dbReference>
<dbReference type="Gene3D" id="3.40.50.2000">
    <property type="entry name" value="Glycogen Phosphorylase B"/>
    <property type="match status" value="1"/>
</dbReference>
<accession>F8ESK4</accession>
<dbReference type="CDD" id="cd03809">
    <property type="entry name" value="GT4_MtfB-like"/>
    <property type="match status" value="1"/>
</dbReference>
<dbReference type="STRING" id="579138.Zymop_0880"/>
<dbReference type="EMBL" id="CP002865">
    <property type="protein sequence ID" value="AEI37779.1"/>
    <property type="molecule type" value="Genomic_DNA"/>
</dbReference>
<organism evidence="2 3">
    <name type="scientific">Zymomonas mobilis subsp. pomaceae (strain ATCC 29192 / DSM 22645 / JCM 10191 / CCUG 17912 / NBRC 13757 / NCIMB 11200 / NRRL B-4491 / Barker I)</name>
    <dbReference type="NCBI Taxonomy" id="579138"/>
    <lineage>
        <taxon>Bacteria</taxon>
        <taxon>Pseudomonadati</taxon>
        <taxon>Pseudomonadota</taxon>
        <taxon>Alphaproteobacteria</taxon>
        <taxon>Sphingomonadales</taxon>
        <taxon>Zymomonadaceae</taxon>
        <taxon>Zymomonas</taxon>
    </lineage>
</organism>
<dbReference type="PANTHER" id="PTHR46401">
    <property type="entry name" value="GLYCOSYLTRANSFERASE WBBK-RELATED"/>
    <property type="match status" value="1"/>
</dbReference>
<protein>
    <submittedName>
        <fullName evidence="2">Glycosyl transferase group 1</fullName>
    </submittedName>
</protein>
<name>F8ESK4_ZYMMT</name>
<gene>
    <name evidence="2" type="ordered locus">Zymop_0880</name>
</gene>